<dbReference type="AlphaFoldDB" id="A0A8D0B0Q0"/>
<dbReference type="SUPFAM" id="SSF52058">
    <property type="entry name" value="L domain-like"/>
    <property type="match status" value="1"/>
</dbReference>
<sequence length="142" mass="15991">MAWWSRNQQCLPPARHTWPLALVIFTAILLWAPRLSSACPDVCSCSSGEVNCMEHKLRFVPDNLPANATSILLDYNHITALRNRTFVAQNGLRHLSLHSNLLVSIHCQALAGLSELQELDLKFIGIYKRRPSPLPCHRSLIV</sequence>
<dbReference type="InterPro" id="IPR050541">
    <property type="entry name" value="LRR_TM_domain-containing"/>
</dbReference>
<dbReference type="PANTHER" id="PTHR24369">
    <property type="entry name" value="ANTIGEN BSP, PUTATIVE-RELATED"/>
    <property type="match status" value="1"/>
</dbReference>
<keyword evidence="7" id="KW-1185">Reference proteome</keyword>
<feature type="chain" id="PRO_5034194433" description="LRRNT domain-containing protein" evidence="4">
    <location>
        <begin position="39"/>
        <end position="142"/>
    </location>
</feature>
<evidence type="ECO:0000313" key="6">
    <source>
        <dbReference type="Ensembl" id="ENSSMRP00000000612.1"/>
    </source>
</evidence>
<keyword evidence="1" id="KW-0433">Leucine-rich repeat</keyword>
<dbReference type="InterPro" id="IPR032675">
    <property type="entry name" value="LRR_dom_sf"/>
</dbReference>
<evidence type="ECO:0000259" key="5">
    <source>
        <dbReference type="SMART" id="SM00013"/>
    </source>
</evidence>
<feature type="signal peptide" evidence="4">
    <location>
        <begin position="1"/>
        <end position="38"/>
    </location>
</feature>
<organism evidence="6 7">
    <name type="scientific">Salvator merianae</name>
    <name type="common">Argentine black and white tegu</name>
    <name type="synonym">Tupinambis merianae</name>
    <dbReference type="NCBI Taxonomy" id="96440"/>
    <lineage>
        <taxon>Eukaryota</taxon>
        <taxon>Metazoa</taxon>
        <taxon>Chordata</taxon>
        <taxon>Craniata</taxon>
        <taxon>Vertebrata</taxon>
        <taxon>Euteleostomi</taxon>
        <taxon>Lepidosauria</taxon>
        <taxon>Squamata</taxon>
        <taxon>Bifurcata</taxon>
        <taxon>Unidentata</taxon>
        <taxon>Episquamata</taxon>
        <taxon>Laterata</taxon>
        <taxon>Teiioidea</taxon>
        <taxon>Teiidae</taxon>
        <taxon>Salvator</taxon>
    </lineage>
</organism>
<dbReference type="Gene3D" id="3.80.10.10">
    <property type="entry name" value="Ribonuclease Inhibitor"/>
    <property type="match status" value="1"/>
</dbReference>
<feature type="domain" description="LRRNT" evidence="5">
    <location>
        <begin position="38"/>
        <end position="70"/>
    </location>
</feature>
<accession>A0A8D0B0Q0</accession>
<dbReference type="Proteomes" id="UP000694421">
    <property type="component" value="Unplaced"/>
</dbReference>
<dbReference type="InterPro" id="IPR001611">
    <property type="entry name" value="Leu-rich_rpt"/>
</dbReference>
<evidence type="ECO:0000256" key="4">
    <source>
        <dbReference type="SAM" id="SignalP"/>
    </source>
</evidence>
<dbReference type="SMART" id="SM00013">
    <property type="entry name" value="LRRNT"/>
    <property type="match status" value="1"/>
</dbReference>
<evidence type="ECO:0000256" key="3">
    <source>
        <dbReference type="ARBA" id="ARBA00022737"/>
    </source>
</evidence>
<evidence type="ECO:0000313" key="7">
    <source>
        <dbReference type="Proteomes" id="UP000694421"/>
    </source>
</evidence>
<dbReference type="GO" id="GO:0005886">
    <property type="term" value="C:plasma membrane"/>
    <property type="evidence" value="ECO:0007669"/>
    <property type="project" value="TreeGrafter"/>
</dbReference>
<dbReference type="Ensembl" id="ENSSMRT00000000751.1">
    <property type="protein sequence ID" value="ENSSMRP00000000612.1"/>
    <property type="gene ID" value="ENSSMRG00000000567.1"/>
</dbReference>
<dbReference type="OMA" id="IVNCERR"/>
<evidence type="ECO:0000256" key="2">
    <source>
        <dbReference type="ARBA" id="ARBA00022729"/>
    </source>
</evidence>
<evidence type="ECO:0000256" key="1">
    <source>
        <dbReference type="ARBA" id="ARBA00022614"/>
    </source>
</evidence>
<proteinExistence type="predicted"/>
<name>A0A8D0B0Q0_SALMN</name>
<dbReference type="PANTHER" id="PTHR24369:SF210">
    <property type="entry name" value="CHAOPTIN-RELATED"/>
    <property type="match status" value="1"/>
</dbReference>
<dbReference type="Pfam" id="PF13855">
    <property type="entry name" value="LRR_8"/>
    <property type="match status" value="1"/>
</dbReference>
<protein>
    <recommendedName>
        <fullName evidence="5">LRRNT domain-containing protein</fullName>
    </recommendedName>
</protein>
<reference evidence="6" key="1">
    <citation type="submission" date="2025-08" db="UniProtKB">
        <authorList>
            <consortium name="Ensembl"/>
        </authorList>
    </citation>
    <scope>IDENTIFICATION</scope>
</reference>
<reference evidence="6" key="2">
    <citation type="submission" date="2025-09" db="UniProtKB">
        <authorList>
            <consortium name="Ensembl"/>
        </authorList>
    </citation>
    <scope>IDENTIFICATION</scope>
</reference>
<keyword evidence="2 4" id="KW-0732">Signal</keyword>
<keyword evidence="3" id="KW-0677">Repeat</keyword>
<dbReference type="InterPro" id="IPR000372">
    <property type="entry name" value="LRRNT"/>
</dbReference>